<dbReference type="InterPro" id="IPR036691">
    <property type="entry name" value="Endo/exonu/phosph_ase_sf"/>
</dbReference>
<keyword evidence="5" id="KW-1185">Reference proteome</keyword>
<feature type="transmembrane region" description="Helical" evidence="2">
    <location>
        <begin position="58"/>
        <end position="81"/>
    </location>
</feature>
<reference evidence="4" key="1">
    <citation type="submission" date="2021-01" db="EMBL/GenBank/DDBJ databases">
        <title>Modified the classification status of verrucomicrobia.</title>
        <authorList>
            <person name="Feng X."/>
        </authorList>
    </citation>
    <scope>NUCLEOTIDE SEQUENCE</scope>
    <source>
        <strain evidence="4">KCTC 22041</strain>
    </source>
</reference>
<dbReference type="SUPFAM" id="SSF56219">
    <property type="entry name" value="DNase I-like"/>
    <property type="match status" value="1"/>
</dbReference>
<dbReference type="GO" id="GO:0004519">
    <property type="term" value="F:endonuclease activity"/>
    <property type="evidence" value="ECO:0007669"/>
    <property type="project" value="UniProtKB-KW"/>
</dbReference>
<name>A0A934VVJ8_9BACT</name>
<proteinExistence type="predicted"/>
<feature type="region of interest" description="Disordered" evidence="1">
    <location>
        <begin position="322"/>
        <end position="348"/>
    </location>
</feature>
<dbReference type="Proteomes" id="UP000603141">
    <property type="component" value="Unassembled WGS sequence"/>
</dbReference>
<feature type="domain" description="Endonuclease/exonuclease/phosphatase" evidence="3">
    <location>
        <begin position="103"/>
        <end position="308"/>
    </location>
</feature>
<comment type="caution">
    <text evidence="4">The sequence shown here is derived from an EMBL/GenBank/DDBJ whole genome shotgun (WGS) entry which is preliminary data.</text>
</comment>
<dbReference type="AlphaFoldDB" id="A0A934VVJ8"/>
<evidence type="ECO:0000256" key="1">
    <source>
        <dbReference type="SAM" id="MobiDB-lite"/>
    </source>
</evidence>
<accession>A0A934VVJ8</accession>
<keyword evidence="4" id="KW-0378">Hydrolase</keyword>
<evidence type="ECO:0000313" key="5">
    <source>
        <dbReference type="Proteomes" id="UP000603141"/>
    </source>
</evidence>
<feature type="transmembrane region" description="Helical" evidence="2">
    <location>
        <begin position="33"/>
        <end position="51"/>
    </location>
</feature>
<gene>
    <name evidence="4" type="ORF">JIN85_07530</name>
</gene>
<keyword evidence="2" id="KW-0472">Membrane</keyword>
<sequence length="348" mass="39705">MDFAFQILALLVIAGTFVPRLRSDIWIVRSWDFPQVQLALVGIFAGAGMLICDFQGLWWHGAILILLGLALVRLGLVIFPYTRLAKQRVVSGNGKTRLSVMVSNVLMSNRESEKLIELLRTYEPDLFVALETDQWWVDQLAEVAGDYPHAVELPQDDTYGMLLRSRIPLENAEVEYLVRKNIPSIHFAVELDDGTHVQMHALHPKPPFPDEDTSSTDRDAELMMVGKRVKDHPGPSIVFGDMNDVAWSHTTRLFQRTSSLLDPRMGRGFFSTFHAEHRWMRWPLDHLFVSREFRVCRMERLPYVGSDHFPIFAEFSYEPDKQAANDPLDGDADDRKEAAKKVAAVQQS</sequence>
<protein>
    <submittedName>
        <fullName evidence="4">Endonuclease/exonuclease/phosphatase family protein</fullName>
    </submittedName>
</protein>
<dbReference type="Gene3D" id="3.60.10.10">
    <property type="entry name" value="Endonuclease/exonuclease/phosphatase"/>
    <property type="match status" value="1"/>
</dbReference>
<dbReference type="InterPro" id="IPR005135">
    <property type="entry name" value="Endo/exonuclease/phosphatase"/>
</dbReference>
<evidence type="ECO:0000259" key="3">
    <source>
        <dbReference type="Pfam" id="PF03372"/>
    </source>
</evidence>
<evidence type="ECO:0000313" key="4">
    <source>
        <dbReference type="EMBL" id="MBK1882260.1"/>
    </source>
</evidence>
<keyword evidence="4" id="KW-0540">Nuclease</keyword>
<evidence type="ECO:0000256" key="2">
    <source>
        <dbReference type="SAM" id="Phobius"/>
    </source>
</evidence>
<keyword evidence="2" id="KW-1133">Transmembrane helix</keyword>
<dbReference type="EMBL" id="JAENIJ010000009">
    <property type="protein sequence ID" value="MBK1882260.1"/>
    <property type="molecule type" value="Genomic_DNA"/>
</dbReference>
<organism evidence="4 5">
    <name type="scientific">Luteolibacter pohnpeiensis</name>
    <dbReference type="NCBI Taxonomy" id="454153"/>
    <lineage>
        <taxon>Bacteria</taxon>
        <taxon>Pseudomonadati</taxon>
        <taxon>Verrucomicrobiota</taxon>
        <taxon>Verrucomicrobiia</taxon>
        <taxon>Verrucomicrobiales</taxon>
        <taxon>Verrucomicrobiaceae</taxon>
        <taxon>Luteolibacter</taxon>
    </lineage>
</organism>
<dbReference type="RefSeq" id="WP_200269227.1">
    <property type="nucleotide sequence ID" value="NZ_JAENIJ010000009.1"/>
</dbReference>
<keyword evidence="2" id="KW-0812">Transmembrane</keyword>
<dbReference type="Pfam" id="PF03372">
    <property type="entry name" value="Exo_endo_phos"/>
    <property type="match status" value="1"/>
</dbReference>
<keyword evidence="4" id="KW-0255">Endonuclease</keyword>